<organism evidence="2 3">
    <name type="scientific">Candidatus Desulfatifera sulfidica</name>
    <dbReference type="NCBI Taxonomy" id="2841691"/>
    <lineage>
        <taxon>Bacteria</taxon>
        <taxon>Pseudomonadati</taxon>
        <taxon>Thermodesulfobacteriota</taxon>
        <taxon>Desulfobulbia</taxon>
        <taxon>Desulfobulbales</taxon>
        <taxon>Desulfobulbaceae</taxon>
        <taxon>Candidatus Desulfatifera</taxon>
    </lineage>
</organism>
<feature type="transmembrane region" description="Helical" evidence="1">
    <location>
        <begin position="29"/>
        <end position="54"/>
    </location>
</feature>
<evidence type="ECO:0000313" key="2">
    <source>
        <dbReference type="EMBL" id="MBC8209311.1"/>
    </source>
</evidence>
<sequence>MTTQNTASNQTLTIREFISQHGKQISEGFWFILALTLFVFLGPFAAPIAIIAIYSLRQSQGEAPEPELATQKAKSNHTL</sequence>
<name>A0A8J6NAM7_9BACT</name>
<proteinExistence type="predicted"/>
<keyword evidence="1" id="KW-0812">Transmembrane</keyword>
<reference evidence="2 3" key="1">
    <citation type="submission" date="2020-08" db="EMBL/GenBank/DDBJ databases">
        <title>Bridging the membrane lipid divide: bacteria of the FCB group superphylum have the potential to synthesize archaeal ether lipids.</title>
        <authorList>
            <person name="Villanueva L."/>
            <person name="Von Meijenfeldt F.A.B."/>
            <person name="Westbye A.B."/>
            <person name="Yadav S."/>
            <person name="Hopmans E.C."/>
            <person name="Dutilh B.E."/>
            <person name="Sinninghe Damste J.S."/>
        </authorList>
    </citation>
    <scope>NUCLEOTIDE SEQUENCE [LARGE SCALE GENOMIC DNA]</scope>
    <source>
        <strain evidence="2">NIOZ-UU81</strain>
    </source>
</reference>
<keyword evidence="1" id="KW-0472">Membrane</keyword>
<dbReference type="Proteomes" id="UP000599024">
    <property type="component" value="Unassembled WGS sequence"/>
</dbReference>
<dbReference type="EMBL" id="JACNLK010000088">
    <property type="protein sequence ID" value="MBC8209311.1"/>
    <property type="molecule type" value="Genomic_DNA"/>
</dbReference>
<evidence type="ECO:0000313" key="3">
    <source>
        <dbReference type="Proteomes" id="UP000599024"/>
    </source>
</evidence>
<protein>
    <submittedName>
        <fullName evidence="2">Uncharacterized protein</fullName>
    </submittedName>
</protein>
<comment type="caution">
    <text evidence="2">The sequence shown here is derived from an EMBL/GenBank/DDBJ whole genome shotgun (WGS) entry which is preliminary data.</text>
</comment>
<dbReference type="AlphaFoldDB" id="A0A8J6NAM7"/>
<accession>A0A8J6NAM7</accession>
<gene>
    <name evidence="2" type="ORF">H8E79_09130</name>
</gene>
<keyword evidence="1" id="KW-1133">Transmembrane helix</keyword>
<evidence type="ECO:0000256" key="1">
    <source>
        <dbReference type="SAM" id="Phobius"/>
    </source>
</evidence>